<dbReference type="EMBL" id="FNEV01000002">
    <property type="protein sequence ID" value="SDJ12694.1"/>
    <property type="molecule type" value="Genomic_DNA"/>
</dbReference>
<reference evidence="3" key="1">
    <citation type="submission" date="2016-10" db="EMBL/GenBank/DDBJ databases">
        <authorList>
            <person name="Varghese N."/>
            <person name="Submissions S."/>
        </authorList>
    </citation>
    <scope>NUCLEOTIDE SEQUENCE [LARGE SCALE GENOMIC DNA]</scope>
    <source>
        <strain evidence="3">DSM 4771</strain>
    </source>
</reference>
<evidence type="ECO:0008006" key="4">
    <source>
        <dbReference type="Google" id="ProtNLM"/>
    </source>
</evidence>
<organism evidence="2 3">
    <name type="scientific">Salimicrobium halophilum</name>
    <dbReference type="NCBI Taxonomy" id="86666"/>
    <lineage>
        <taxon>Bacteria</taxon>
        <taxon>Bacillati</taxon>
        <taxon>Bacillota</taxon>
        <taxon>Bacilli</taxon>
        <taxon>Bacillales</taxon>
        <taxon>Bacillaceae</taxon>
        <taxon>Salimicrobium</taxon>
    </lineage>
</organism>
<dbReference type="Proteomes" id="UP000199225">
    <property type="component" value="Unassembled WGS sequence"/>
</dbReference>
<feature type="transmembrane region" description="Helical" evidence="1">
    <location>
        <begin position="52"/>
        <end position="70"/>
    </location>
</feature>
<keyword evidence="3" id="KW-1185">Reference proteome</keyword>
<evidence type="ECO:0000313" key="3">
    <source>
        <dbReference type="Proteomes" id="UP000199225"/>
    </source>
</evidence>
<evidence type="ECO:0000313" key="2">
    <source>
        <dbReference type="EMBL" id="SDJ12694.1"/>
    </source>
</evidence>
<accession>A0A1G8R6T8</accession>
<evidence type="ECO:0000256" key="1">
    <source>
        <dbReference type="SAM" id="Phobius"/>
    </source>
</evidence>
<name>A0A1G8R6T8_9BACI</name>
<protein>
    <recommendedName>
        <fullName evidence="4">YlaH-like protein</fullName>
    </recommendedName>
</protein>
<gene>
    <name evidence="2" type="ORF">SAMN04490247_0865</name>
</gene>
<proteinExistence type="predicted"/>
<keyword evidence="1" id="KW-0812">Transmembrane</keyword>
<feature type="transmembrane region" description="Helical" evidence="1">
    <location>
        <begin position="6"/>
        <end position="21"/>
    </location>
</feature>
<feature type="transmembrane region" description="Helical" evidence="1">
    <location>
        <begin position="28"/>
        <end position="46"/>
    </location>
</feature>
<dbReference type="RefSeq" id="WP_093192410.1">
    <property type="nucleotide sequence ID" value="NZ_FNEV01000002.1"/>
</dbReference>
<sequence>MNDIYVVLLIAGLLGLQYFFSTRENKFLGLIVPGLFTVTMIGMYIIGRIEHLLFIVLLLPVVLLFFYEQWKRGRESVQVKREKELRKMRSHDLH</sequence>
<keyword evidence="1" id="KW-1133">Transmembrane helix</keyword>
<dbReference type="OrthoDB" id="2413078at2"/>
<dbReference type="STRING" id="86666.SAMN04490247_0865"/>
<keyword evidence="1" id="KW-0472">Membrane</keyword>
<dbReference type="AlphaFoldDB" id="A0A1G8R6T8"/>